<evidence type="ECO:0000313" key="3">
    <source>
        <dbReference type="EMBL" id="GHO99383.1"/>
    </source>
</evidence>
<dbReference type="GO" id="GO:0004413">
    <property type="term" value="F:homoserine kinase activity"/>
    <property type="evidence" value="ECO:0007669"/>
    <property type="project" value="TreeGrafter"/>
</dbReference>
<proteinExistence type="inferred from homology"/>
<accession>A0A8J3N871</accession>
<gene>
    <name evidence="3" type="ORF">KSF_094310</name>
</gene>
<dbReference type="InterPro" id="IPR011009">
    <property type="entry name" value="Kinase-like_dom_sf"/>
</dbReference>
<dbReference type="PANTHER" id="PTHR21064">
    <property type="entry name" value="AMINOGLYCOSIDE PHOSPHOTRANSFERASE DOMAIN-CONTAINING PROTEIN-RELATED"/>
    <property type="match status" value="1"/>
</dbReference>
<dbReference type="EMBL" id="BNJK01000002">
    <property type="protein sequence ID" value="GHO99383.1"/>
    <property type="molecule type" value="Genomic_DNA"/>
</dbReference>
<dbReference type="Gene3D" id="3.30.200.20">
    <property type="entry name" value="Phosphorylase Kinase, domain 1"/>
    <property type="match status" value="1"/>
</dbReference>
<evidence type="ECO:0000313" key="4">
    <source>
        <dbReference type="Proteomes" id="UP000597444"/>
    </source>
</evidence>
<reference evidence="3" key="1">
    <citation type="submission" date="2020-10" db="EMBL/GenBank/DDBJ databases">
        <title>Taxonomic study of unclassified bacteria belonging to the class Ktedonobacteria.</title>
        <authorList>
            <person name="Yabe S."/>
            <person name="Wang C.M."/>
            <person name="Zheng Y."/>
            <person name="Sakai Y."/>
            <person name="Cavaletti L."/>
            <person name="Monciardini P."/>
            <person name="Donadio S."/>
        </authorList>
    </citation>
    <scope>NUCLEOTIDE SEQUENCE</scope>
    <source>
        <strain evidence="3">ID150040</strain>
    </source>
</reference>
<dbReference type="PANTHER" id="PTHR21064:SF6">
    <property type="entry name" value="AMINOGLYCOSIDE PHOSPHOTRANSFERASE DOMAIN-CONTAINING PROTEIN"/>
    <property type="match status" value="1"/>
</dbReference>
<evidence type="ECO:0000256" key="1">
    <source>
        <dbReference type="ARBA" id="ARBA00038240"/>
    </source>
</evidence>
<evidence type="ECO:0000259" key="2">
    <source>
        <dbReference type="Pfam" id="PF01636"/>
    </source>
</evidence>
<dbReference type="InterPro" id="IPR002575">
    <property type="entry name" value="Aminoglycoside_PTrfase"/>
</dbReference>
<comment type="similarity">
    <text evidence="1">Belongs to the pseudomonas-type ThrB family.</text>
</comment>
<dbReference type="Proteomes" id="UP000597444">
    <property type="component" value="Unassembled WGS sequence"/>
</dbReference>
<keyword evidence="4" id="KW-1185">Reference proteome</keyword>
<protein>
    <recommendedName>
        <fullName evidence="2">Aminoglycoside phosphotransferase domain-containing protein</fullName>
    </recommendedName>
</protein>
<dbReference type="SUPFAM" id="SSF56112">
    <property type="entry name" value="Protein kinase-like (PK-like)"/>
    <property type="match status" value="1"/>
</dbReference>
<dbReference type="Pfam" id="PF01636">
    <property type="entry name" value="APH"/>
    <property type="match status" value="1"/>
</dbReference>
<name>A0A8J3N871_9CHLR</name>
<dbReference type="InterPro" id="IPR050249">
    <property type="entry name" value="Pseudomonas-type_ThrB"/>
</dbReference>
<dbReference type="Gene3D" id="3.90.1200.10">
    <property type="match status" value="1"/>
</dbReference>
<organism evidence="3 4">
    <name type="scientific">Reticulibacter mediterranei</name>
    <dbReference type="NCBI Taxonomy" id="2778369"/>
    <lineage>
        <taxon>Bacteria</taxon>
        <taxon>Bacillati</taxon>
        <taxon>Chloroflexota</taxon>
        <taxon>Ktedonobacteria</taxon>
        <taxon>Ktedonobacterales</taxon>
        <taxon>Reticulibacteraceae</taxon>
        <taxon>Reticulibacter</taxon>
    </lineage>
</organism>
<feature type="domain" description="Aminoglycoside phosphotransferase" evidence="2">
    <location>
        <begin position="24"/>
        <end position="240"/>
    </location>
</feature>
<sequence>MDLEQQIENLFGLSNVICEPLNTLANDVVAVTTPTGRFALKLYHLQRTPAEVQWELDLTVHLMQHGTPVAKPIRGKQGYVESFCIDGRDRVAVLFEWAPGEKPAPARDTYILLGKVAAHIHQAADTFSSSLPREIYDAHTLIDEQLQRMEMDLREAQRWEQAVALGERLKHIIANPALDYGVCHMDLTLDNVHRYGERMMVFDFDSAGVSWRALEPHGVLRFSKAYFQAWLDGYRSVRPFSQHDEQAVAAFGIIGDLRGAVWKLGRAISSRGKPLLEISGLPGVVDGWLDWEQKHILS</sequence>
<dbReference type="AlphaFoldDB" id="A0A8J3N871"/>
<dbReference type="GO" id="GO:0009088">
    <property type="term" value="P:threonine biosynthetic process"/>
    <property type="evidence" value="ECO:0007669"/>
    <property type="project" value="TreeGrafter"/>
</dbReference>
<comment type="caution">
    <text evidence="3">The sequence shown here is derived from an EMBL/GenBank/DDBJ whole genome shotgun (WGS) entry which is preliminary data.</text>
</comment>
<dbReference type="RefSeq" id="WP_220210029.1">
    <property type="nucleotide sequence ID" value="NZ_BNJK01000002.1"/>
</dbReference>